<dbReference type="InterPro" id="IPR001839">
    <property type="entry name" value="TGF-b_C"/>
</dbReference>
<dbReference type="AlphaFoldDB" id="A0A8C6VKC5"/>
<dbReference type="PANTHER" id="PTHR11848:SF119">
    <property type="entry name" value="TGF-BETA FAMILY PROFILE DOMAIN-CONTAINING PROTEIN"/>
    <property type="match status" value="1"/>
</dbReference>
<dbReference type="InterPro" id="IPR017948">
    <property type="entry name" value="TGFb_CS"/>
</dbReference>
<dbReference type="GO" id="GO:0008083">
    <property type="term" value="F:growth factor activity"/>
    <property type="evidence" value="ECO:0007669"/>
    <property type="project" value="UniProtKB-KW"/>
</dbReference>
<dbReference type="SMART" id="SM00204">
    <property type="entry name" value="TGFB"/>
    <property type="match status" value="1"/>
</dbReference>
<evidence type="ECO:0000256" key="10">
    <source>
        <dbReference type="ARBA" id="ARBA00023157"/>
    </source>
</evidence>
<evidence type="ECO:0000259" key="15">
    <source>
        <dbReference type="PROSITE" id="PS51362"/>
    </source>
</evidence>
<proteinExistence type="inferred from homology"/>
<dbReference type="GO" id="GO:0001503">
    <property type="term" value="P:ossification"/>
    <property type="evidence" value="ECO:0007669"/>
    <property type="project" value="UniProtKB-KW"/>
</dbReference>
<feature type="signal peptide" evidence="14">
    <location>
        <begin position="1"/>
        <end position="29"/>
    </location>
</feature>
<comment type="subcellular location">
    <subcellularLocation>
        <location evidence="1">Secreted</location>
    </subcellularLocation>
</comment>
<keyword evidence="11" id="KW-0325">Glycoprotein</keyword>
<dbReference type="GO" id="GO:0005125">
    <property type="term" value="F:cytokine activity"/>
    <property type="evidence" value="ECO:0007669"/>
    <property type="project" value="UniProtKB-KW"/>
</dbReference>
<dbReference type="GO" id="GO:0030154">
    <property type="term" value="P:cell differentiation"/>
    <property type="evidence" value="ECO:0007669"/>
    <property type="project" value="UniProtKB-KW"/>
</dbReference>
<dbReference type="PRINTS" id="PR00669">
    <property type="entry name" value="INHIBINA"/>
</dbReference>
<dbReference type="Gene3D" id="2.60.120.970">
    <property type="match status" value="1"/>
</dbReference>
<keyword evidence="6 14" id="KW-0732">Signal</keyword>
<dbReference type="Proteomes" id="UP000694559">
    <property type="component" value="Unplaced"/>
</dbReference>
<organism evidence="16 17">
    <name type="scientific">Naja naja</name>
    <name type="common">Indian cobra</name>
    <dbReference type="NCBI Taxonomy" id="35670"/>
    <lineage>
        <taxon>Eukaryota</taxon>
        <taxon>Metazoa</taxon>
        <taxon>Chordata</taxon>
        <taxon>Craniata</taxon>
        <taxon>Vertebrata</taxon>
        <taxon>Euteleostomi</taxon>
        <taxon>Lepidosauria</taxon>
        <taxon>Squamata</taxon>
        <taxon>Bifurcata</taxon>
        <taxon>Unidentata</taxon>
        <taxon>Episquamata</taxon>
        <taxon>Toxicofera</taxon>
        <taxon>Serpentes</taxon>
        <taxon>Colubroidea</taxon>
        <taxon>Elapidae</taxon>
        <taxon>Elapinae</taxon>
        <taxon>Naja</taxon>
    </lineage>
</organism>
<evidence type="ECO:0000256" key="13">
    <source>
        <dbReference type="SAM" id="MobiDB-lite"/>
    </source>
</evidence>
<dbReference type="OMA" id="DRDIFHQ"/>
<reference evidence="16" key="1">
    <citation type="submission" date="2025-08" db="UniProtKB">
        <authorList>
            <consortium name="Ensembl"/>
        </authorList>
    </citation>
    <scope>IDENTIFICATION</scope>
</reference>
<evidence type="ECO:0000256" key="3">
    <source>
        <dbReference type="ARBA" id="ARBA00022473"/>
    </source>
</evidence>
<evidence type="ECO:0000256" key="11">
    <source>
        <dbReference type="ARBA" id="ARBA00023180"/>
    </source>
</evidence>
<dbReference type="GO" id="GO:0005615">
    <property type="term" value="C:extracellular space"/>
    <property type="evidence" value="ECO:0007669"/>
    <property type="project" value="UniProtKB-KW"/>
</dbReference>
<keyword evidence="8" id="KW-0892">Osteogenesis</keyword>
<keyword evidence="7" id="KW-0221">Differentiation</keyword>
<evidence type="ECO:0000256" key="14">
    <source>
        <dbReference type="SAM" id="SignalP"/>
    </source>
</evidence>
<accession>A0A8C6VKC5</accession>
<reference evidence="16" key="2">
    <citation type="submission" date="2025-09" db="UniProtKB">
        <authorList>
            <consortium name="Ensembl"/>
        </authorList>
    </citation>
    <scope>IDENTIFICATION</scope>
</reference>
<keyword evidence="5" id="KW-0964">Secreted</keyword>
<dbReference type="PROSITE" id="PS00250">
    <property type="entry name" value="TGF_BETA_1"/>
    <property type="match status" value="1"/>
</dbReference>
<dbReference type="OrthoDB" id="5987191at2759"/>
<keyword evidence="4" id="KW-0202">Cytokine</keyword>
<dbReference type="PANTHER" id="PTHR11848">
    <property type="entry name" value="TGF-BETA FAMILY"/>
    <property type="match status" value="1"/>
</dbReference>
<comment type="similarity">
    <text evidence="2 12">Belongs to the TGF-beta family.</text>
</comment>
<feature type="region of interest" description="Disordered" evidence="13">
    <location>
        <begin position="55"/>
        <end position="80"/>
    </location>
</feature>
<protein>
    <recommendedName>
        <fullName evidence="15">TGF-beta family profile domain-containing protein</fullName>
    </recommendedName>
</protein>
<dbReference type="FunFam" id="2.10.90.10:FF:000020">
    <property type="entry name" value="bone morphogenetic protein 8B"/>
    <property type="match status" value="1"/>
</dbReference>
<dbReference type="InterPro" id="IPR029034">
    <property type="entry name" value="Cystine-knot_cytokine"/>
</dbReference>
<evidence type="ECO:0000256" key="5">
    <source>
        <dbReference type="ARBA" id="ARBA00022525"/>
    </source>
</evidence>
<dbReference type="InterPro" id="IPR015615">
    <property type="entry name" value="TGF-beta-rel"/>
</dbReference>
<dbReference type="Gene3D" id="2.10.90.10">
    <property type="entry name" value="Cystine-knot cytokines"/>
    <property type="match status" value="1"/>
</dbReference>
<evidence type="ECO:0000256" key="1">
    <source>
        <dbReference type="ARBA" id="ARBA00004613"/>
    </source>
</evidence>
<dbReference type="Ensembl" id="ENSNNAT00000007377.1">
    <property type="protein sequence ID" value="ENSNNAP00000007031.1"/>
    <property type="gene ID" value="ENSNNAG00000004759.1"/>
</dbReference>
<sequence length="414" mass="46849">MRLWSGPVAAALFLIAALLPASHPREALARRPLAPPPTAPRRLSGRELQREVLALLGLPSGPRRPPPSPRKTRPHRPAPPPAAAPLFMLGLYRALARQDDADDSPAPSRTADGADTVMSFVNLVELDRGIFQKRPYWKEFRFDLTQIPTGETVMAAEFRIYKMKSYTCHVNQTLHISIYEVIQEHPNREPELMFLDLQEFLAGMDGWLTFDVTAASNHWLLNRKYNLGLRLYVETEDGESVDPGLGGLLGRHGPRSKQPFVVTFFQESENQVRLPRAAKQAKRRPKKTYSFPHSNRLPGLFDDVYVSEHSQVCRRHELNVKFQDFDWLDWVIAPQSYPAFYCDGECVFPLNSSMNATNHAIVQSLVHLMKPEAVPRACCAPTKLSAIFVLFYDSNNNVILKKKRNMVVKSCGCH</sequence>
<evidence type="ECO:0000256" key="4">
    <source>
        <dbReference type="ARBA" id="ARBA00022514"/>
    </source>
</evidence>
<keyword evidence="9 12" id="KW-0339">Growth factor</keyword>
<dbReference type="Pfam" id="PF00019">
    <property type="entry name" value="TGF_beta"/>
    <property type="match status" value="1"/>
</dbReference>
<keyword evidence="17" id="KW-1185">Reference proteome</keyword>
<feature type="chain" id="PRO_5034634217" description="TGF-beta family profile domain-containing protein" evidence="14">
    <location>
        <begin position="30"/>
        <end position="414"/>
    </location>
</feature>
<dbReference type="SUPFAM" id="SSF57501">
    <property type="entry name" value="Cystine-knot cytokines"/>
    <property type="match status" value="1"/>
</dbReference>
<dbReference type="InterPro" id="IPR001111">
    <property type="entry name" value="TGF-b_propeptide"/>
</dbReference>
<evidence type="ECO:0000256" key="8">
    <source>
        <dbReference type="ARBA" id="ARBA00022855"/>
    </source>
</evidence>
<name>A0A8C6VKC5_NAJNA</name>
<keyword evidence="3" id="KW-0217">Developmental protein</keyword>
<evidence type="ECO:0000256" key="7">
    <source>
        <dbReference type="ARBA" id="ARBA00022782"/>
    </source>
</evidence>
<evidence type="ECO:0000256" key="9">
    <source>
        <dbReference type="ARBA" id="ARBA00023030"/>
    </source>
</evidence>
<dbReference type="PROSITE" id="PS51362">
    <property type="entry name" value="TGF_BETA_2"/>
    <property type="match status" value="1"/>
</dbReference>
<evidence type="ECO:0000256" key="2">
    <source>
        <dbReference type="ARBA" id="ARBA00006656"/>
    </source>
</evidence>
<dbReference type="FunFam" id="2.60.120.970:FF:000017">
    <property type="entry name" value="Bone morphogenetic protein 8a"/>
    <property type="match status" value="1"/>
</dbReference>
<evidence type="ECO:0000313" key="17">
    <source>
        <dbReference type="Proteomes" id="UP000694559"/>
    </source>
</evidence>
<evidence type="ECO:0000256" key="12">
    <source>
        <dbReference type="RuleBase" id="RU000354"/>
    </source>
</evidence>
<dbReference type="GeneTree" id="ENSGT00940000155272"/>
<evidence type="ECO:0000256" key="6">
    <source>
        <dbReference type="ARBA" id="ARBA00022729"/>
    </source>
</evidence>
<evidence type="ECO:0000313" key="16">
    <source>
        <dbReference type="Ensembl" id="ENSNNAP00000007031.1"/>
    </source>
</evidence>
<keyword evidence="10" id="KW-1015">Disulfide bond</keyword>
<feature type="domain" description="TGF-beta family profile" evidence="15">
    <location>
        <begin position="284"/>
        <end position="414"/>
    </location>
</feature>
<dbReference type="Pfam" id="PF00688">
    <property type="entry name" value="TGFb_propeptide"/>
    <property type="match status" value="1"/>
</dbReference>